<feature type="transmembrane region" description="Helical" evidence="2">
    <location>
        <begin position="6"/>
        <end position="26"/>
    </location>
</feature>
<protein>
    <submittedName>
        <fullName evidence="3">Uncharacterized protein</fullName>
    </submittedName>
</protein>
<reference evidence="3 4" key="1">
    <citation type="journal article" date="2016" name="Nat. Commun.">
        <title>Thousands of microbial genomes shed light on interconnected biogeochemical processes in an aquifer system.</title>
        <authorList>
            <person name="Anantharaman K."/>
            <person name="Brown C.T."/>
            <person name="Hug L.A."/>
            <person name="Sharon I."/>
            <person name="Castelle C.J."/>
            <person name="Probst A.J."/>
            <person name="Thomas B.C."/>
            <person name="Singh A."/>
            <person name="Wilkins M.J."/>
            <person name="Karaoz U."/>
            <person name="Brodie E.L."/>
            <person name="Williams K.H."/>
            <person name="Hubbard S.S."/>
            <person name="Banfield J.F."/>
        </authorList>
    </citation>
    <scope>NUCLEOTIDE SEQUENCE [LARGE SCALE GENOMIC DNA]</scope>
</reference>
<organism evidence="3 4">
    <name type="scientific">Candidatus Nomurabacteria bacterium RIFCSPHIGHO2_01_FULL_42_16</name>
    <dbReference type="NCBI Taxonomy" id="1801743"/>
    <lineage>
        <taxon>Bacteria</taxon>
        <taxon>Candidatus Nomuraibacteriota</taxon>
    </lineage>
</organism>
<dbReference type="Proteomes" id="UP000178059">
    <property type="component" value="Unassembled WGS sequence"/>
</dbReference>
<sequence length="198" mass="21107">MKKSNLIKNLISFGVAIAVIAVIAIYTKPKLPAPENLTATVLISSAQEYNISAQFTPVSKGVSFEPAYRMTFTPQASNKKLDMIFDLSTGKILKLQFGGRNVASSVLRDFKVDIVNEKILVQGKLPPILGKIFNNSRVTVNAVDLTKRYKNISAAATAQVLIEAPAEAAARKAAEEAAGVTGEERAAPSTGGTGIRTE</sequence>
<proteinExistence type="predicted"/>
<evidence type="ECO:0000313" key="4">
    <source>
        <dbReference type="Proteomes" id="UP000178059"/>
    </source>
</evidence>
<accession>A0A1F6VLJ7</accession>
<evidence type="ECO:0000256" key="2">
    <source>
        <dbReference type="SAM" id="Phobius"/>
    </source>
</evidence>
<keyword evidence="2" id="KW-0472">Membrane</keyword>
<dbReference type="EMBL" id="MFTT01000006">
    <property type="protein sequence ID" value="OGI70503.1"/>
    <property type="molecule type" value="Genomic_DNA"/>
</dbReference>
<comment type="caution">
    <text evidence="3">The sequence shown here is derived from an EMBL/GenBank/DDBJ whole genome shotgun (WGS) entry which is preliminary data.</text>
</comment>
<name>A0A1F6VLJ7_9BACT</name>
<feature type="region of interest" description="Disordered" evidence="1">
    <location>
        <begin position="173"/>
        <end position="198"/>
    </location>
</feature>
<dbReference type="STRING" id="1801743.A2824_03795"/>
<keyword evidence="2" id="KW-1133">Transmembrane helix</keyword>
<evidence type="ECO:0000313" key="3">
    <source>
        <dbReference type="EMBL" id="OGI70503.1"/>
    </source>
</evidence>
<gene>
    <name evidence="3" type="ORF">A2824_03795</name>
</gene>
<keyword evidence="2" id="KW-0812">Transmembrane</keyword>
<evidence type="ECO:0000256" key="1">
    <source>
        <dbReference type="SAM" id="MobiDB-lite"/>
    </source>
</evidence>
<dbReference type="AlphaFoldDB" id="A0A1F6VLJ7"/>